<protein>
    <recommendedName>
        <fullName evidence="1">Peptidoglycan binding-like domain-containing protein</fullName>
    </recommendedName>
</protein>
<sequence length="59" mass="6542">MATWRWRLRLALSRDVTVDEDFGPLTETATRDCPAARGLTVDGVVGPRSRTAVERSLGR</sequence>
<feature type="domain" description="Peptidoglycan binding-like" evidence="1">
    <location>
        <begin position="15"/>
        <end position="48"/>
    </location>
</feature>
<dbReference type="EMBL" id="JAGSOV010000110">
    <property type="protein sequence ID" value="MCO1661137.1"/>
    <property type="molecule type" value="Genomic_DNA"/>
</dbReference>
<dbReference type="Pfam" id="PF01471">
    <property type="entry name" value="PG_binding_1"/>
    <property type="match status" value="1"/>
</dbReference>
<evidence type="ECO:0000313" key="2">
    <source>
        <dbReference type="EMBL" id="MCO1661137.1"/>
    </source>
</evidence>
<dbReference type="Proteomes" id="UP001165283">
    <property type="component" value="Unassembled WGS sequence"/>
</dbReference>
<dbReference type="InterPro" id="IPR036365">
    <property type="entry name" value="PGBD-like_sf"/>
</dbReference>
<reference evidence="2" key="1">
    <citation type="submission" date="2021-04" db="EMBL/GenBank/DDBJ databases">
        <title>Pseudonocardia sp. nov., isolated from sandy soil of mangrove forest.</title>
        <authorList>
            <person name="Zan Z."/>
            <person name="Huang R."/>
            <person name="Liu W."/>
        </authorList>
    </citation>
    <scope>NUCLEOTIDE SEQUENCE</scope>
    <source>
        <strain evidence="2">S2-4</strain>
    </source>
</reference>
<evidence type="ECO:0000313" key="3">
    <source>
        <dbReference type="Proteomes" id="UP001165283"/>
    </source>
</evidence>
<evidence type="ECO:0000259" key="1">
    <source>
        <dbReference type="Pfam" id="PF01471"/>
    </source>
</evidence>
<organism evidence="2 3">
    <name type="scientific">Pseudonocardia humida</name>
    <dbReference type="NCBI Taxonomy" id="2800819"/>
    <lineage>
        <taxon>Bacteria</taxon>
        <taxon>Bacillati</taxon>
        <taxon>Actinomycetota</taxon>
        <taxon>Actinomycetes</taxon>
        <taxon>Pseudonocardiales</taxon>
        <taxon>Pseudonocardiaceae</taxon>
        <taxon>Pseudonocardia</taxon>
    </lineage>
</organism>
<dbReference type="Gene3D" id="1.10.101.10">
    <property type="entry name" value="PGBD-like superfamily/PGBD"/>
    <property type="match status" value="1"/>
</dbReference>
<comment type="caution">
    <text evidence="2">The sequence shown here is derived from an EMBL/GenBank/DDBJ whole genome shotgun (WGS) entry which is preliminary data.</text>
</comment>
<accession>A0ABT1ADI5</accession>
<dbReference type="RefSeq" id="WP_252446648.1">
    <property type="nucleotide sequence ID" value="NZ_JAGSOV010000110.1"/>
</dbReference>
<dbReference type="InterPro" id="IPR036366">
    <property type="entry name" value="PGBDSf"/>
</dbReference>
<gene>
    <name evidence="2" type="ORF">KDL28_39440</name>
</gene>
<dbReference type="InterPro" id="IPR002477">
    <property type="entry name" value="Peptidoglycan-bd-like"/>
</dbReference>
<dbReference type="SUPFAM" id="SSF47090">
    <property type="entry name" value="PGBD-like"/>
    <property type="match status" value="1"/>
</dbReference>
<proteinExistence type="predicted"/>
<name>A0ABT1ADI5_9PSEU</name>
<keyword evidence="3" id="KW-1185">Reference proteome</keyword>